<sequence>MMYFSQLISTMRNPVIQVAVVEDGGAIQYTGELFDLPFCRFREWHDYKVVDVMPSYDEEKKEPYLVIEIDFAGGKK</sequence>
<reference evidence="1" key="1">
    <citation type="journal article" date="2021" name="Proc. Natl. Acad. Sci. U.S.A.">
        <title>A Catalog of Tens of Thousands of Viruses from Human Metagenomes Reveals Hidden Associations with Chronic Diseases.</title>
        <authorList>
            <person name="Tisza M.J."/>
            <person name="Buck C.B."/>
        </authorList>
    </citation>
    <scope>NUCLEOTIDE SEQUENCE</scope>
    <source>
        <strain evidence="1">CtAca11</strain>
    </source>
</reference>
<organism evidence="1">
    <name type="scientific">Myoviridae sp. ctAca11</name>
    <dbReference type="NCBI Taxonomy" id="2825043"/>
    <lineage>
        <taxon>Viruses</taxon>
        <taxon>Duplodnaviria</taxon>
        <taxon>Heunggongvirae</taxon>
        <taxon>Uroviricota</taxon>
        <taxon>Caudoviricetes</taxon>
    </lineage>
</organism>
<accession>A0A8S5Q6U7</accession>
<name>A0A8S5Q6U7_9CAUD</name>
<proteinExistence type="predicted"/>
<protein>
    <submittedName>
        <fullName evidence="1">Uncharacterized protein</fullName>
    </submittedName>
</protein>
<evidence type="ECO:0000313" key="1">
    <source>
        <dbReference type="EMBL" id="DAE14674.1"/>
    </source>
</evidence>
<dbReference type="EMBL" id="BK015590">
    <property type="protein sequence ID" value="DAE14674.1"/>
    <property type="molecule type" value="Genomic_DNA"/>
</dbReference>